<protein>
    <submittedName>
        <fullName evidence="1">Uncharacterized protein</fullName>
    </submittedName>
</protein>
<dbReference type="EMBL" id="DUMN01000154">
    <property type="protein sequence ID" value="HHV66998.1"/>
    <property type="molecule type" value="Genomic_DNA"/>
</dbReference>
<accession>A0A7V6TYL1</accession>
<gene>
    <name evidence="1" type="ORF">GXX48_05055</name>
</gene>
<comment type="caution">
    <text evidence="1">The sequence shown here is derived from an EMBL/GenBank/DDBJ whole genome shotgun (WGS) entry which is preliminary data.</text>
</comment>
<dbReference type="AlphaFoldDB" id="A0A7V6TYL1"/>
<organism evidence="1 2">
    <name type="scientific">Brucella intermedia</name>
    <dbReference type="NCBI Taxonomy" id="94625"/>
    <lineage>
        <taxon>Bacteria</taxon>
        <taxon>Pseudomonadati</taxon>
        <taxon>Pseudomonadota</taxon>
        <taxon>Alphaproteobacteria</taxon>
        <taxon>Hyphomicrobiales</taxon>
        <taxon>Brucellaceae</taxon>
        <taxon>Brucella/Ochrobactrum group</taxon>
        <taxon>Brucella</taxon>
    </lineage>
</organism>
<dbReference type="Proteomes" id="UP000551563">
    <property type="component" value="Unassembled WGS sequence"/>
</dbReference>
<reference evidence="1 2" key="1">
    <citation type="journal article" date="2020" name="Biotechnol. Biofuels">
        <title>New insights from the biogas microbiome by comprehensive genome-resolved metagenomics of nearly 1600 species originating from multiple anaerobic digesters.</title>
        <authorList>
            <person name="Campanaro S."/>
            <person name="Treu L."/>
            <person name="Rodriguez-R L.M."/>
            <person name="Kovalovszki A."/>
            <person name="Ziels R.M."/>
            <person name="Maus I."/>
            <person name="Zhu X."/>
            <person name="Kougias P.G."/>
            <person name="Basile A."/>
            <person name="Luo G."/>
            <person name="Schluter A."/>
            <person name="Konstantinidis K.T."/>
            <person name="Angelidaki I."/>
        </authorList>
    </citation>
    <scope>NUCLEOTIDE SEQUENCE [LARGE SCALE GENOMIC DNA]</scope>
    <source>
        <strain evidence="1">AS04akNAM_66</strain>
    </source>
</reference>
<evidence type="ECO:0000313" key="1">
    <source>
        <dbReference type="EMBL" id="HHV66998.1"/>
    </source>
</evidence>
<sequence>MAKKYTPDAGCFNAANKASGERLTKDEINDAFQRVADYRDRLRAEGNTDGMADKLRSFAEREAERTRVAAAMQRRHTALNIIVRDKLEESIDNLMAQGLSPRQALLSVLEGTQAGVEGGRVSVAALNQAYEARYLGAMFAELQANKPELIHMLSDPRFDADIMREMSEIKQNGKPGITGNKDAQYAAKVFASYAEMARTDLNKLGASIGKLEGWAGAQTHDDVKMIAAGKDAWVASVRGKLDLDRTFPDAASEIEVIDALGDIYDTIITGFSNKTTAAEKGQRVNPANLAKSLGKSRVLHFRDADAALAYRDEFGMGNTVSGMFAHLRSAARTAANMDALGPNPEVMFASLVDGMKRKIKDDPKISDADKVKQINSLNAEAGPLRQAIEISTGFASRPANVTAAKISADIRAALSMAKLGGATISSLSDLPVSAVSSLFRGSGFWQGLFRQVDGILKGRPKGEQAEISYLLGEGFDGMIGHIVSPAAANDSPVGKLSALQEKYFRWNGLSWWTDVNRATAGRVIAAEMGMRAKSAFADLPDRYRHVLGLHGIDQAKWDAIRQANFRESNGSVYVTPDRIRLLDDAVIEPLAADRIEAARLATKLDEAKSDSTRQKRQAEFDARRADIISDARRDLELSVLRFVADETSYSVVEVDPRTRRTMTQGYRPGTFGGEAMRFIGQFKGFPVSFTQRIIGRALYGQRKDASFLEKGAHIGSLLAGMTVAGYMIIAMKDAARGYWPPRDPFDYKTILAALAQGGAAGLYGDFLFAQKNRFGGGVLESIAGPTIGEAAQLTENLLSLRDAAAGKLTGNEAKAPWAQIFSQAVNNTPMANLFYVRPALDYLFLNSIRESLSPGYLKRQTKRRMEDYGQQRIFPDQAFGR</sequence>
<name>A0A7V6TYL1_9HYPH</name>
<evidence type="ECO:0000313" key="2">
    <source>
        <dbReference type="Proteomes" id="UP000551563"/>
    </source>
</evidence>
<proteinExistence type="predicted"/>